<feature type="region of interest" description="Disordered" evidence="1">
    <location>
        <begin position="477"/>
        <end position="528"/>
    </location>
</feature>
<dbReference type="GO" id="GO:0005783">
    <property type="term" value="C:endoplasmic reticulum"/>
    <property type="evidence" value="ECO:0007669"/>
    <property type="project" value="TreeGrafter"/>
</dbReference>
<evidence type="ECO:0000313" key="2">
    <source>
        <dbReference type="EMBL" id="CCE61194.1"/>
    </source>
</evidence>
<dbReference type="Proteomes" id="UP000005666">
    <property type="component" value="Chromosome 1"/>
</dbReference>
<gene>
    <name evidence="2" type="primary">TPHA0A01100</name>
    <name evidence="2" type="ordered locus">TPHA_0A01100</name>
</gene>
<dbReference type="GO" id="GO:0003729">
    <property type="term" value="F:mRNA binding"/>
    <property type="evidence" value="ECO:0007669"/>
    <property type="project" value="TreeGrafter"/>
</dbReference>
<dbReference type="STRING" id="1071381.G8BMR6"/>
<dbReference type="OrthoDB" id="2195113at2759"/>
<evidence type="ECO:0000313" key="3">
    <source>
        <dbReference type="Proteomes" id="UP000005666"/>
    </source>
</evidence>
<organism evidence="2 3">
    <name type="scientific">Tetrapisispora phaffii (strain ATCC 24235 / CBS 4417 / NBRC 1672 / NRRL Y-8282 / UCD 70-5)</name>
    <name type="common">Yeast</name>
    <name type="synonym">Fabospora phaffii</name>
    <dbReference type="NCBI Taxonomy" id="1071381"/>
    <lineage>
        <taxon>Eukaryota</taxon>
        <taxon>Fungi</taxon>
        <taxon>Dikarya</taxon>
        <taxon>Ascomycota</taxon>
        <taxon>Saccharomycotina</taxon>
        <taxon>Saccharomycetes</taxon>
        <taxon>Saccharomycetales</taxon>
        <taxon>Saccharomycetaceae</taxon>
        <taxon>Tetrapisispora</taxon>
    </lineage>
</organism>
<feature type="compositionally biased region" description="Basic and acidic residues" evidence="1">
    <location>
        <begin position="1"/>
        <end position="20"/>
    </location>
</feature>
<dbReference type="PANTHER" id="PTHR31027">
    <property type="entry name" value="NUCLEAR SEGREGATION PROTEIN BFR1"/>
    <property type="match status" value="1"/>
</dbReference>
<feature type="compositionally biased region" description="Basic and acidic residues" evidence="1">
    <location>
        <begin position="477"/>
        <end position="494"/>
    </location>
</feature>
<dbReference type="HOGENOM" id="CLU_515985_0_0_1"/>
<dbReference type="KEGG" id="tpf:TPHA_0A01100"/>
<feature type="compositionally biased region" description="Low complexity" evidence="1">
    <location>
        <begin position="508"/>
        <end position="517"/>
    </location>
</feature>
<feature type="compositionally biased region" description="Basic and acidic residues" evidence="1">
    <location>
        <begin position="377"/>
        <end position="392"/>
    </location>
</feature>
<evidence type="ECO:0000256" key="1">
    <source>
        <dbReference type="SAM" id="MobiDB-lite"/>
    </source>
</evidence>
<dbReference type="AlphaFoldDB" id="G8BMR6"/>
<dbReference type="eggNOG" id="ENOG502QRKP">
    <property type="taxonomic scope" value="Eukaryota"/>
</dbReference>
<feature type="region of interest" description="Disordered" evidence="1">
    <location>
        <begin position="1"/>
        <end position="25"/>
    </location>
</feature>
<name>G8BMR6_TETPH</name>
<feature type="region of interest" description="Disordered" evidence="1">
    <location>
        <begin position="361"/>
        <end position="392"/>
    </location>
</feature>
<dbReference type="GO" id="GO:1990904">
    <property type="term" value="C:ribonucleoprotein complex"/>
    <property type="evidence" value="ECO:0007669"/>
    <property type="project" value="TreeGrafter"/>
</dbReference>
<dbReference type="InterPro" id="IPR039604">
    <property type="entry name" value="Bfr1"/>
</dbReference>
<dbReference type="GO" id="GO:0008298">
    <property type="term" value="P:intracellular mRNA localization"/>
    <property type="evidence" value="ECO:0007669"/>
    <property type="project" value="TreeGrafter"/>
</dbReference>
<dbReference type="OMA" id="HANKLRE"/>
<dbReference type="PANTHER" id="PTHR31027:SF2">
    <property type="entry name" value="LEBERCILIN DOMAIN-CONTAINING PROTEIN"/>
    <property type="match status" value="1"/>
</dbReference>
<dbReference type="EMBL" id="HE612856">
    <property type="protein sequence ID" value="CCE61194.1"/>
    <property type="molecule type" value="Genomic_DNA"/>
</dbReference>
<keyword evidence="3" id="KW-1185">Reference proteome</keyword>
<feature type="compositionally biased region" description="Polar residues" evidence="1">
    <location>
        <begin position="518"/>
        <end position="528"/>
    </location>
</feature>
<dbReference type="RefSeq" id="XP_003683628.1">
    <property type="nucleotide sequence ID" value="XM_003683580.1"/>
</dbReference>
<dbReference type="GO" id="GO:0042175">
    <property type="term" value="C:nuclear outer membrane-endoplasmic reticulum membrane network"/>
    <property type="evidence" value="ECO:0007669"/>
    <property type="project" value="TreeGrafter"/>
</dbReference>
<reference evidence="2 3" key="1">
    <citation type="journal article" date="2011" name="Proc. Natl. Acad. Sci. U.S.A.">
        <title>Evolutionary erosion of yeast sex chromosomes by mating-type switching accidents.</title>
        <authorList>
            <person name="Gordon J.L."/>
            <person name="Armisen D."/>
            <person name="Proux-Wera E."/>
            <person name="Oheigeartaigh S.S."/>
            <person name="Byrne K.P."/>
            <person name="Wolfe K.H."/>
        </authorList>
    </citation>
    <scope>NUCLEOTIDE SEQUENCE [LARGE SCALE GENOMIC DNA]</scope>
    <source>
        <strain evidence="3">ATCC 24235 / CBS 4417 / NBRC 1672 / NRRL Y-8282 / UCD 70-5</strain>
    </source>
</reference>
<proteinExistence type="predicted"/>
<protein>
    <submittedName>
        <fullName evidence="2">Uncharacterized protein</fullName>
    </submittedName>
</protein>
<dbReference type="GeneID" id="11532376"/>
<accession>G8BMR6</accession>
<sequence length="528" mass="60948">MMSEPTHRVGRPDSDERDLKISPLQKQMDDITKQLKDIEEAIAVKDSEAKATRNNRSKVDNSQITKLQQQVKKLVNKQTSLSQEKDNLQAQIRSIEVEVKRKTAEIDEKLATIKFNFKTLEEFDEELKKIDQEFNAKKIERTLVEERELSLKRTRLIAAKKILASTKPKQDEISNDKMKISELKKKLANSSEVRAVQNEIDSTLDKINDIKNVNQEKVSNFSNDKQALITKRNLLYIKRDELYQKISEIRSTFDKEYRKYEKQNQQESYERFKAVSLRKLANEREEILKKLENALTEASVPALIDEINNVQTCLLAMDPDYVRPVKNKLVTYGKDNSGEHQSMTVVNEDLVAVGSVYQDEHFSTPPSKNKKLLKLQKRNEDPNADSKEKIENSKFTLEPTLITTLAELGITIPISSSEVANTIAELHEREEDLMKREVTVTQQSIKKATDDIEKAIQNFDKRKIDLENLSLQDFINREKRRNDTDSNRSSDRPPNRNSNRNSNRRSNRAQNRSSNGNTKNTIPLDSSN</sequence>